<evidence type="ECO:0000313" key="2">
    <source>
        <dbReference type="Proteomes" id="UP000826012"/>
    </source>
</evidence>
<evidence type="ECO:0000313" key="1">
    <source>
        <dbReference type="EMBL" id="BCZ22674.1"/>
    </source>
</evidence>
<dbReference type="Proteomes" id="UP000826012">
    <property type="component" value="Chromosome"/>
</dbReference>
<dbReference type="RefSeq" id="WP_221045917.1">
    <property type="nucleotide sequence ID" value="NZ_AP024828.1"/>
</dbReference>
<name>A0ABM7SR28_9MYCO</name>
<dbReference type="EMBL" id="AP024828">
    <property type="protein sequence ID" value="BCZ22674.1"/>
    <property type="molecule type" value="Genomic_DNA"/>
</dbReference>
<sequence>MPAIEAELRQELRDYSVELRQLAYTVPDGVGEHDFLRLSGRMRDTADHGDVSGSVDDG</sequence>
<reference evidence="1 2" key="2">
    <citation type="submission" date="2021-07" db="EMBL/GenBank/DDBJ databases">
        <authorList>
            <person name="Matsumoto Y."/>
            <person name="Motooka D."/>
            <person name="Nakamura S."/>
        </authorList>
    </citation>
    <scope>NUCLEOTIDE SEQUENCE [LARGE SCALE GENOMIC DNA]</scope>
    <source>
        <strain evidence="1 2">TY59</strain>
    </source>
</reference>
<proteinExistence type="predicted"/>
<protein>
    <submittedName>
        <fullName evidence="1">Uncharacterized protein</fullName>
    </submittedName>
</protein>
<accession>A0ABM7SR28</accession>
<keyword evidence="2" id="KW-1185">Reference proteome</keyword>
<gene>
    <name evidence="1" type="ORF">MTY59_25290</name>
</gene>
<organism evidence="1 2">
    <name type="scientific">Mycobacterium senriense</name>
    <dbReference type="NCBI Taxonomy" id="2775496"/>
    <lineage>
        <taxon>Bacteria</taxon>
        <taxon>Bacillati</taxon>
        <taxon>Actinomycetota</taxon>
        <taxon>Actinomycetes</taxon>
        <taxon>Mycobacteriales</taxon>
        <taxon>Mycobacteriaceae</taxon>
        <taxon>Mycobacterium</taxon>
        <taxon>Mycobacterium avium complex (MAC)</taxon>
    </lineage>
</organism>
<reference evidence="1 2" key="1">
    <citation type="submission" date="2021-07" db="EMBL/GenBank/DDBJ databases">
        <title>Complete genome sequence of nontuberculous Mycobacterium sp. TY59.</title>
        <authorList>
            <person name="Fukushima K."/>
        </authorList>
    </citation>
    <scope>NUCLEOTIDE SEQUENCE [LARGE SCALE GENOMIC DNA]</scope>
    <source>
        <strain evidence="1 2">TY59</strain>
    </source>
</reference>